<comment type="caution">
    <text evidence="1">The sequence shown here is derived from an EMBL/GenBank/DDBJ whole genome shotgun (WGS) entry which is preliminary data.</text>
</comment>
<proteinExistence type="predicted"/>
<gene>
    <name evidence="1" type="ORF">IAA62_05085</name>
</gene>
<sequence>MELDLVHINRCTSNNITLVEKDGTSIAIFDKKDLLTGENKLSIVKRYFETGEIKMPTKNVGFYKSFDPDFNFVMVEIFEKKPLPQPTQDF</sequence>
<accession>A0A9D1NEY8</accession>
<reference evidence="1" key="2">
    <citation type="journal article" date="2021" name="PeerJ">
        <title>Extensive microbial diversity within the chicken gut microbiome revealed by metagenomics and culture.</title>
        <authorList>
            <person name="Gilroy R."/>
            <person name="Ravi A."/>
            <person name="Getino M."/>
            <person name="Pursley I."/>
            <person name="Horton D.L."/>
            <person name="Alikhan N.F."/>
            <person name="Baker D."/>
            <person name="Gharbi K."/>
            <person name="Hall N."/>
            <person name="Watson M."/>
            <person name="Adriaenssens E.M."/>
            <person name="Foster-Nyarko E."/>
            <person name="Jarju S."/>
            <person name="Secka A."/>
            <person name="Antonio M."/>
            <person name="Oren A."/>
            <person name="Chaudhuri R.R."/>
            <person name="La Ragione R."/>
            <person name="Hildebrand F."/>
            <person name="Pallen M.J."/>
        </authorList>
    </citation>
    <scope>NUCLEOTIDE SEQUENCE</scope>
    <source>
        <strain evidence="1">CHK186-9395</strain>
    </source>
</reference>
<evidence type="ECO:0000313" key="1">
    <source>
        <dbReference type="EMBL" id="HIV01904.1"/>
    </source>
</evidence>
<name>A0A9D1NEY8_9FIRM</name>
<dbReference type="AlphaFoldDB" id="A0A9D1NEY8"/>
<reference evidence="1" key="1">
    <citation type="submission" date="2020-10" db="EMBL/GenBank/DDBJ databases">
        <authorList>
            <person name="Gilroy R."/>
        </authorList>
    </citation>
    <scope>NUCLEOTIDE SEQUENCE</scope>
    <source>
        <strain evidence="1">CHK186-9395</strain>
    </source>
</reference>
<evidence type="ECO:0000313" key="2">
    <source>
        <dbReference type="Proteomes" id="UP000886861"/>
    </source>
</evidence>
<organism evidence="1 2">
    <name type="scientific">Candidatus Caccopulliclostridium gallistercoris</name>
    <dbReference type="NCBI Taxonomy" id="2840719"/>
    <lineage>
        <taxon>Bacteria</taxon>
        <taxon>Bacillati</taxon>
        <taxon>Bacillota</taxon>
        <taxon>Clostridia</taxon>
        <taxon>Candidatus Caccopulliclostridium</taxon>
    </lineage>
</organism>
<dbReference type="Proteomes" id="UP000886861">
    <property type="component" value="Unassembled WGS sequence"/>
</dbReference>
<dbReference type="EMBL" id="DVOJ01000017">
    <property type="protein sequence ID" value="HIV01904.1"/>
    <property type="molecule type" value="Genomic_DNA"/>
</dbReference>
<protein>
    <submittedName>
        <fullName evidence="1">Uncharacterized protein</fullName>
    </submittedName>
</protein>